<name>A0A4Q9PI17_9APHY</name>
<accession>A0A4Q9PI17</accession>
<sequence>QRRLGLRSPLWPSSMAGLPEVSIHDVGVSTTSLIDHDSALTYNYIVVGGTWYRGGIASRLSEDPTVSVLVLEKGQVADKWTTQIPLLSAIPRSQAFLGVNWTSVPQIHAENRTLSMVRYVGTRYCSAKTIPWV</sequence>
<dbReference type="Gene3D" id="3.30.560.10">
    <property type="entry name" value="Glucose Oxidase, domain 3"/>
    <property type="match status" value="1"/>
</dbReference>
<feature type="non-terminal residue" evidence="2">
    <location>
        <position position="1"/>
    </location>
</feature>
<dbReference type="OrthoDB" id="269227at2759"/>
<gene>
    <name evidence="2" type="ORF">BD310DRAFT_829468</name>
    <name evidence="1" type="ORF">BD311DRAFT_663596</name>
</gene>
<reference evidence="2 3" key="1">
    <citation type="submission" date="2019-01" db="EMBL/GenBank/DDBJ databases">
        <title>Draft genome sequences of three monokaryotic isolates of the white-rot basidiomycete fungus Dichomitus squalens.</title>
        <authorList>
            <consortium name="DOE Joint Genome Institute"/>
            <person name="Lopez S.C."/>
            <person name="Andreopoulos B."/>
            <person name="Pangilinan J."/>
            <person name="Lipzen A."/>
            <person name="Riley R."/>
            <person name="Ahrendt S."/>
            <person name="Ng V."/>
            <person name="Barry K."/>
            <person name="Daum C."/>
            <person name="Grigoriev I.V."/>
            <person name="Hilden K.S."/>
            <person name="Makela M.R."/>
            <person name="de Vries R.P."/>
        </authorList>
    </citation>
    <scope>NUCLEOTIDE SEQUENCE [LARGE SCALE GENOMIC DNA]</scope>
    <source>
        <strain evidence="2 3">CBS 464.89</strain>
        <strain evidence="1">OM18370.1</strain>
    </source>
</reference>
<dbReference type="EMBL" id="ML143422">
    <property type="protein sequence ID" value="TBU28345.1"/>
    <property type="molecule type" value="Genomic_DNA"/>
</dbReference>
<protein>
    <submittedName>
        <fullName evidence="2">Uncharacterized protein</fullName>
    </submittedName>
</protein>
<keyword evidence="3" id="KW-1185">Reference proteome</keyword>
<proteinExistence type="predicted"/>
<organism evidence="2 3">
    <name type="scientific">Dichomitus squalens</name>
    <dbReference type="NCBI Taxonomy" id="114155"/>
    <lineage>
        <taxon>Eukaryota</taxon>
        <taxon>Fungi</taxon>
        <taxon>Dikarya</taxon>
        <taxon>Basidiomycota</taxon>
        <taxon>Agaricomycotina</taxon>
        <taxon>Agaricomycetes</taxon>
        <taxon>Polyporales</taxon>
        <taxon>Polyporaceae</taxon>
        <taxon>Dichomitus</taxon>
    </lineage>
</organism>
<dbReference type="Proteomes" id="UP000292957">
    <property type="component" value="Unassembled WGS sequence"/>
</dbReference>
<evidence type="ECO:0000313" key="1">
    <source>
        <dbReference type="EMBL" id="TBU28345.1"/>
    </source>
</evidence>
<dbReference type="InterPro" id="IPR036188">
    <property type="entry name" value="FAD/NAD-bd_sf"/>
</dbReference>
<evidence type="ECO:0000313" key="3">
    <source>
        <dbReference type="Proteomes" id="UP000292082"/>
    </source>
</evidence>
<dbReference type="Gene3D" id="3.50.50.60">
    <property type="entry name" value="FAD/NAD(P)-binding domain"/>
    <property type="match status" value="1"/>
</dbReference>
<dbReference type="AlphaFoldDB" id="A0A4Q9PI17"/>
<evidence type="ECO:0000313" key="2">
    <source>
        <dbReference type="EMBL" id="TBU53717.1"/>
    </source>
</evidence>
<dbReference type="EMBL" id="ML145206">
    <property type="protein sequence ID" value="TBU53717.1"/>
    <property type="molecule type" value="Genomic_DNA"/>
</dbReference>
<dbReference type="Proteomes" id="UP000292082">
    <property type="component" value="Unassembled WGS sequence"/>
</dbReference>